<evidence type="ECO:0000313" key="3">
    <source>
        <dbReference type="Proteomes" id="UP000250561"/>
    </source>
</evidence>
<dbReference type="EMBL" id="UARS01000020">
    <property type="protein sequence ID" value="SPW58197.1"/>
    <property type="molecule type" value="Genomic_DNA"/>
</dbReference>
<dbReference type="AlphaFoldDB" id="A0A2X1KH10"/>
<protein>
    <submittedName>
        <fullName evidence="2">Putative electron transfer flavoprotein subunit alpha</fullName>
    </submittedName>
</protein>
<dbReference type="InterPro" id="IPR029035">
    <property type="entry name" value="DHS-like_NAD/FAD-binding_dom"/>
</dbReference>
<evidence type="ECO:0000313" key="2">
    <source>
        <dbReference type="EMBL" id="SPW58197.1"/>
    </source>
</evidence>
<evidence type="ECO:0000259" key="1">
    <source>
        <dbReference type="Pfam" id="PF00766"/>
    </source>
</evidence>
<reference evidence="2 3" key="1">
    <citation type="submission" date="2018-06" db="EMBL/GenBank/DDBJ databases">
        <authorList>
            <consortium name="Pathogen Informatics"/>
            <person name="Doyle S."/>
        </authorList>
    </citation>
    <scope>NUCLEOTIDE SEQUENCE [LARGE SCALE GENOMIC DNA]</scope>
    <source>
        <strain evidence="2 3">NCTC11126</strain>
    </source>
</reference>
<dbReference type="SUPFAM" id="SSF52467">
    <property type="entry name" value="DHS-like NAD/FAD-binding domain"/>
    <property type="match status" value="1"/>
</dbReference>
<feature type="domain" description="Electron transfer flavoprotein alpha subunit C-terminal" evidence="1">
    <location>
        <begin position="2"/>
        <end position="50"/>
    </location>
</feature>
<gene>
    <name evidence="2" type="ORF">NCTC11126_05995</name>
</gene>
<dbReference type="Gene3D" id="3.40.50.1220">
    <property type="entry name" value="TPP-binding domain"/>
    <property type="match status" value="1"/>
</dbReference>
<sequence length="51" mass="5522">MDLSKAKRVVGVGRGLAAQDDLKMVHELAAVLNAEVGCSRPIAEGENWMER</sequence>
<dbReference type="Proteomes" id="UP000250561">
    <property type="component" value="Unassembled WGS sequence"/>
</dbReference>
<dbReference type="InterPro" id="IPR014731">
    <property type="entry name" value="ETF_asu_C"/>
</dbReference>
<proteinExistence type="predicted"/>
<name>A0A2X1KH10_ECOLX</name>
<dbReference type="Pfam" id="PF00766">
    <property type="entry name" value="ETF_alpha"/>
    <property type="match status" value="1"/>
</dbReference>
<accession>A0A2X1KH10</accession>
<organism evidence="2 3">
    <name type="scientific">Escherichia coli</name>
    <dbReference type="NCBI Taxonomy" id="562"/>
    <lineage>
        <taxon>Bacteria</taxon>
        <taxon>Pseudomonadati</taxon>
        <taxon>Pseudomonadota</taxon>
        <taxon>Gammaproteobacteria</taxon>
        <taxon>Enterobacterales</taxon>
        <taxon>Enterobacteriaceae</taxon>
        <taxon>Escherichia</taxon>
    </lineage>
</organism>